<dbReference type="AlphaFoldDB" id="A0A9P0TIX7"/>
<evidence type="ECO:0000256" key="6">
    <source>
        <dbReference type="ARBA" id="ARBA00023136"/>
    </source>
</evidence>
<evidence type="ECO:0000256" key="4">
    <source>
        <dbReference type="ARBA" id="ARBA00022692"/>
    </source>
</evidence>
<protein>
    <recommendedName>
        <fullName evidence="14">Ionotropic glutamate receptor C-terminal domain-containing protein</fullName>
    </recommendedName>
</protein>
<evidence type="ECO:0000256" key="9">
    <source>
        <dbReference type="SAM" id="Phobius"/>
    </source>
</evidence>
<evidence type="ECO:0000256" key="7">
    <source>
        <dbReference type="ARBA" id="ARBA00023170"/>
    </source>
</evidence>
<keyword evidence="7" id="KW-0675">Receptor</keyword>
<evidence type="ECO:0000313" key="12">
    <source>
        <dbReference type="EMBL" id="CAH4032548.1"/>
    </source>
</evidence>
<dbReference type="PANTHER" id="PTHR42643">
    <property type="entry name" value="IONOTROPIC RECEPTOR 20A-RELATED"/>
    <property type="match status" value="1"/>
</dbReference>
<dbReference type="GO" id="GO:0005886">
    <property type="term" value="C:plasma membrane"/>
    <property type="evidence" value="ECO:0007669"/>
    <property type="project" value="UniProtKB-SubCell"/>
</dbReference>
<reference evidence="12" key="1">
    <citation type="submission" date="2022-05" db="EMBL/GenBank/DDBJ databases">
        <authorList>
            <person name="Okamura Y."/>
        </authorList>
    </citation>
    <scope>NUCLEOTIDE SEQUENCE</scope>
</reference>
<evidence type="ECO:0008006" key="14">
    <source>
        <dbReference type="Google" id="ProtNLM"/>
    </source>
</evidence>
<dbReference type="EMBL" id="CALOZG010000029">
    <property type="protein sequence ID" value="CAH4032548.1"/>
    <property type="molecule type" value="Genomic_DNA"/>
</dbReference>
<evidence type="ECO:0000256" key="8">
    <source>
        <dbReference type="ARBA" id="ARBA00023180"/>
    </source>
</evidence>
<dbReference type="Proteomes" id="UP001152562">
    <property type="component" value="Unassembled WGS sequence"/>
</dbReference>
<dbReference type="Pfam" id="PF24576">
    <property type="entry name" value="IR75A_N"/>
    <property type="match status" value="1"/>
</dbReference>
<keyword evidence="6 9" id="KW-0472">Membrane</keyword>
<feature type="transmembrane region" description="Helical" evidence="9">
    <location>
        <begin position="357"/>
        <end position="378"/>
    </location>
</feature>
<accession>A0A9P0TIX7</accession>
<gene>
    <name evidence="12" type="ORF">PIBRA_LOCUS8924</name>
</gene>
<feature type="transmembrane region" description="Helical" evidence="9">
    <location>
        <begin position="877"/>
        <end position="908"/>
    </location>
</feature>
<keyword evidence="5 9" id="KW-1133">Transmembrane helix</keyword>
<evidence type="ECO:0000256" key="5">
    <source>
        <dbReference type="ARBA" id="ARBA00022989"/>
    </source>
</evidence>
<dbReference type="GO" id="GO:0050906">
    <property type="term" value="P:detection of stimulus involved in sensory perception"/>
    <property type="evidence" value="ECO:0007669"/>
    <property type="project" value="UniProtKB-ARBA"/>
</dbReference>
<evidence type="ECO:0000313" key="13">
    <source>
        <dbReference type="Proteomes" id="UP001152562"/>
    </source>
</evidence>
<dbReference type="Gene3D" id="1.10.287.70">
    <property type="match status" value="2"/>
</dbReference>
<evidence type="ECO:0000256" key="3">
    <source>
        <dbReference type="ARBA" id="ARBA00022475"/>
    </source>
</evidence>
<feature type="transmembrane region" description="Helical" evidence="9">
    <location>
        <begin position="954"/>
        <end position="978"/>
    </location>
</feature>
<evidence type="ECO:0000256" key="2">
    <source>
        <dbReference type="ARBA" id="ARBA00008685"/>
    </source>
</evidence>
<keyword evidence="13" id="KW-1185">Reference proteome</keyword>
<dbReference type="Gene3D" id="3.40.190.10">
    <property type="entry name" value="Periplasmic binding protein-like II"/>
    <property type="match status" value="1"/>
</dbReference>
<feature type="domain" description="Ionotropic glutamate receptor C-terminal" evidence="10">
    <location>
        <begin position="887"/>
        <end position="1074"/>
    </location>
</feature>
<evidence type="ECO:0000259" key="10">
    <source>
        <dbReference type="Pfam" id="PF00060"/>
    </source>
</evidence>
<keyword evidence="3" id="KW-1003">Cell membrane</keyword>
<comment type="caution">
    <text evidence="12">The sequence shown here is derived from an EMBL/GenBank/DDBJ whole genome shotgun (WGS) entry which is preliminary data.</text>
</comment>
<proteinExistence type="inferred from homology"/>
<evidence type="ECO:0000256" key="1">
    <source>
        <dbReference type="ARBA" id="ARBA00004651"/>
    </source>
</evidence>
<dbReference type="PANTHER" id="PTHR42643:SF33">
    <property type="entry name" value="GLUTAMATE RECEPTOR 2-LIKE PROTEIN"/>
    <property type="match status" value="1"/>
</dbReference>
<feature type="transmembrane region" description="Helical" evidence="9">
    <location>
        <begin position="283"/>
        <end position="307"/>
    </location>
</feature>
<feature type="transmembrane region" description="Helical" evidence="9">
    <location>
        <begin position="327"/>
        <end position="345"/>
    </location>
</feature>
<comment type="subcellular location">
    <subcellularLocation>
        <location evidence="1">Cell membrane</location>
        <topology evidence="1">Multi-pass membrane protein</topology>
    </subcellularLocation>
</comment>
<feature type="domain" description="Ionotropic glutamate receptor C-terminal" evidence="10">
    <location>
        <begin position="291"/>
        <end position="524"/>
    </location>
</feature>
<name>A0A9P0TIX7_PIEBR</name>
<organism evidence="12 13">
    <name type="scientific">Pieris brassicae</name>
    <name type="common">White butterfly</name>
    <name type="synonym">Large white butterfly</name>
    <dbReference type="NCBI Taxonomy" id="7116"/>
    <lineage>
        <taxon>Eukaryota</taxon>
        <taxon>Metazoa</taxon>
        <taxon>Ecdysozoa</taxon>
        <taxon>Arthropoda</taxon>
        <taxon>Hexapoda</taxon>
        <taxon>Insecta</taxon>
        <taxon>Pterygota</taxon>
        <taxon>Neoptera</taxon>
        <taxon>Endopterygota</taxon>
        <taxon>Lepidoptera</taxon>
        <taxon>Glossata</taxon>
        <taxon>Ditrysia</taxon>
        <taxon>Papilionoidea</taxon>
        <taxon>Pieridae</taxon>
        <taxon>Pierinae</taxon>
        <taxon>Pieris</taxon>
    </lineage>
</organism>
<dbReference type="SUPFAM" id="SSF53850">
    <property type="entry name" value="Periplasmic binding protein-like II"/>
    <property type="match status" value="2"/>
</dbReference>
<comment type="similarity">
    <text evidence="2">Belongs to the glutamate-gated ion channel (TC 1.A.10.1) family.</text>
</comment>
<evidence type="ECO:0000259" key="11">
    <source>
        <dbReference type="Pfam" id="PF24576"/>
    </source>
</evidence>
<feature type="domain" description="Ionotropic receptor 75a N-terminal" evidence="11">
    <location>
        <begin position="22"/>
        <end position="113"/>
    </location>
</feature>
<dbReference type="GO" id="GO:0015276">
    <property type="term" value="F:ligand-gated monoatomic ion channel activity"/>
    <property type="evidence" value="ECO:0007669"/>
    <property type="project" value="InterPro"/>
</dbReference>
<dbReference type="InterPro" id="IPR052192">
    <property type="entry name" value="Insect_Ionotropic_Sensory_Rcpt"/>
</dbReference>
<feature type="transmembrane region" description="Helical" evidence="9">
    <location>
        <begin position="542"/>
        <end position="562"/>
    </location>
</feature>
<keyword evidence="8" id="KW-0325">Glycoprotein</keyword>
<dbReference type="InterPro" id="IPR001320">
    <property type="entry name" value="Iontro_rcpt_C"/>
</dbReference>
<dbReference type="Pfam" id="PF00060">
    <property type="entry name" value="Lig_chan"/>
    <property type="match status" value="2"/>
</dbReference>
<sequence>MFEVNINVGYSLQPNRSEYFAHNILILVDLSCQETNLFLIKASAQGYFKSPYRWLLLNTEGNNFDVLDQLDMPLNSDVVIANIGFDSTVFIEAYKIRDNSEVIFSTRGEWRTARTELNFNKPLTIYENDKDENRIRKDLAFGIIKNHRDFKILSRRRSNLRRYPLTMANVINDSNNTKQHLDDRLYLHQDSITKMSYMVVKICFEMLNATERLLFTPTWGYKDKNGNWQGIVDHLLKREADLGTLTIFTQERMKVVDYIAMVGSTAVRFVFREPPLSLLQNIFTLPFTGGVWMAIVVCVLSCALFLYIASKWEATVAMHPMQLNGSWADVLILIIGAVLQQGCTLEPRYAAGRCVTLLLFIALTILYSAYCANIVVLLRAPSSSVRSLPDLLNSPLKLGASDFEYNRYFFKKLNDPNRKAIYDKKIAPKGKKPNFYSMKDGVERIRKGLFAFHMELNPGYRLIQETYKEDEKCDLVEIDYINEIDPWVPGQKRSPYKDLFKINFIKIRETGVQAAIHHRLHVGKPHCSGTISAFSSVGFSDMYPAIITTLYGMLLAPAVLVLEIMYKRLFVISFILLQNSIVYGKDTNTIDMIRSYVANEWTPTIVHCNLCWAKAAQIRLHKELGNVGCRVSSTMEPCSTRQDHNLLFLNDLNCPDAEQAFQITSLLRFPYRWFVLYDDMNNRTNENRESIKKRILDLPLLADSDFVLAERKRNIFLLTEWHKPSPNGSTYSHPRGFYNGSLQDLRPRRELYWRRKDIMGHPLTMSNVIQDSNTTIYHLPREDRLLLHYDPFAKLCWSHVRMAFEMLNATPRYIFSYRWGYIKDGQWSGMINDLRIGRADLGTNCVANSKRLEVVVFTDSIGQFKVKFIFRQPPLSYLANVFALPFSMTVWVAIALSTVLATVSVYFASKWEVKRIGLNSSQLDGSVGDALLLTMSALSQQGCSKEPKGLSGRIMLWVIFTALMALYAAYCANIVVLLQAPSTGIRTVEQLAQSGITLGAIDTDYNRFVFRMFNDPVRAAFLQKIEPPKGNPHYYDLYEGVAKIRQGFFAFHSTVDSIYRRAEETFLEMEKCDLKEVDFMNARYPLVPINKHSPYLELLRVALVIR</sequence>
<keyword evidence="4 9" id="KW-0812">Transmembrane</keyword>
<dbReference type="InterPro" id="IPR057074">
    <property type="entry name" value="IR75A_N"/>
</dbReference>